<evidence type="ECO:0000313" key="2">
    <source>
        <dbReference type="EMBL" id="KAK2656072.1"/>
    </source>
</evidence>
<sequence>MLINSVHQPLICSYNYKPKAKASLPQRSICSSSPRPIYFNESKVWDMIAADPKLLVFLKEYRNTVPVPRHWCQKRKFLQGKRGIEKQPFQLPDFIAATGIAKIRQID</sequence>
<dbReference type="PANTHER" id="PTHR12785:SF6">
    <property type="entry name" value="SPLICING FACTOR 3B SUBUNIT 2"/>
    <property type="match status" value="1"/>
</dbReference>
<dbReference type="EMBL" id="JANJYI010000003">
    <property type="protein sequence ID" value="KAK2656072.1"/>
    <property type="molecule type" value="Genomic_DNA"/>
</dbReference>
<dbReference type="Proteomes" id="UP001280121">
    <property type="component" value="Unassembled WGS sequence"/>
</dbReference>
<dbReference type="GO" id="GO:0005634">
    <property type="term" value="C:nucleus"/>
    <property type="evidence" value="ECO:0007669"/>
    <property type="project" value="InterPro"/>
</dbReference>
<proteinExistence type="predicted"/>
<accession>A0AAD9XB60</accession>
<name>A0AAD9XB60_9ROSI</name>
<dbReference type="PANTHER" id="PTHR12785">
    <property type="entry name" value="SPLICING FACTOR 3B"/>
    <property type="match status" value="1"/>
</dbReference>
<gene>
    <name evidence="2" type="ORF">Ddye_009124</name>
</gene>
<dbReference type="InterPro" id="IPR052584">
    <property type="entry name" value="U2_snRNP_Complex_Component"/>
</dbReference>
<evidence type="ECO:0000313" key="3">
    <source>
        <dbReference type="Proteomes" id="UP001280121"/>
    </source>
</evidence>
<dbReference type="Pfam" id="PF04037">
    <property type="entry name" value="DUF382"/>
    <property type="match status" value="1"/>
</dbReference>
<protein>
    <recommendedName>
        <fullName evidence="1">DUF382 domain-containing protein</fullName>
    </recommendedName>
</protein>
<evidence type="ECO:0000259" key="1">
    <source>
        <dbReference type="Pfam" id="PF04037"/>
    </source>
</evidence>
<organism evidence="2 3">
    <name type="scientific">Dipteronia dyeriana</name>
    <dbReference type="NCBI Taxonomy" id="168575"/>
    <lineage>
        <taxon>Eukaryota</taxon>
        <taxon>Viridiplantae</taxon>
        <taxon>Streptophyta</taxon>
        <taxon>Embryophyta</taxon>
        <taxon>Tracheophyta</taxon>
        <taxon>Spermatophyta</taxon>
        <taxon>Magnoliopsida</taxon>
        <taxon>eudicotyledons</taxon>
        <taxon>Gunneridae</taxon>
        <taxon>Pentapetalae</taxon>
        <taxon>rosids</taxon>
        <taxon>malvids</taxon>
        <taxon>Sapindales</taxon>
        <taxon>Sapindaceae</taxon>
        <taxon>Hippocastanoideae</taxon>
        <taxon>Acereae</taxon>
        <taxon>Dipteronia</taxon>
    </lineage>
</organism>
<comment type="caution">
    <text evidence="2">The sequence shown here is derived from an EMBL/GenBank/DDBJ whole genome shotgun (WGS) entry which is preliminary data.</text>
</comment>
<keyword evidence="3" id="KW-1185">Reference proteome</keyword>
<dbReference type="AlphaFoldDB" id="A0AAD9XB60"/>
<feature type="domain" description="DUF382" evidence="1">
    <location>
        <begin position="44"/>
        <end position="105"/>
    </location>
</feature>
<dbReference type="InterPro" id="IPR007180">
    <property type="entry name" value="DUF382"/>
</dbReference>
<reference evidence="2" key="1">
    <citation type="journal article" date="2023" name="Plant J.">
        <title>Genome sequences and population genomics provide insights into the demographic history, inbreeding, and mutation load of two 'living fossil' tree species of Dipteronia.</title>
        <authorList>
            <person name="Feng Y."/>
            <person name="Comes H.P."/>
            <person name="Chen J."/>
            <person name="Zhu S."/>
            <person name="Lu R."/>
            <person name="Zhang X."/>
            <person name="Li P."/>
            <person name="Qiu J."/>
            <person name="Olsen K.M."/>
            <person name="Qiu Y."/>
        </authorList>
    </citation>
    <scope>NUCLEOTIDE SEQUENCE</scope>
    <source>
        <strain evidence="2">KIB01</strain>
    </source>
</reference>